<dbReference type="InterPro" id="IPR040372">
    <property type="entry name" value="YaeB-like"/>
</dbReference>
<dbReference type="Proteomes" id="UP000694580">
    <property type="component" value="Chromosome 4"/>
</dbReference>
<reference evidence="4" key="3">
    <citation type="submission" date="2025-09" db="UniProtKB">
        <authorList>
            <consortium name="Ensembl"/>
        </authorList>
    </citation>
    <scope>IDENTIFICATION</scope>
</reference>
<dbReference type="PANTHER" id="PTHR12818">
    <property type="entry name" value="TRNA (ADENINE(37)-N6)-METHYLTRANSFERASE"/>
    <property type="match status" value="1"/>
</dbReference>
<evidence type="ECO:0000313" key="4">
    <source>
        <dbReference type="Ensembl" id="ENSDCDP00010011026.1"/>
    </source>
</evidence>
<dbReference type="PROSITE" id="PS51668">
    <property type="entry name" value="TSAA_2"/>
    <property type="match status" value="1"/>
</dbReference>
<gene>
    <name evidence="4" type="primary">TRMO</name>
</gene>
<dbReference type="GeneTree" id="ENSGT00390000004643"/>
<dbReference type="InterPro" id="IPR023370">
    <property type="entry name" value="TrmO-like_N"/>
</dbReference>
<protein>
    <recommendedName>
        <fullName evidence="3">TsaA-like domain-containing protein</fullName>
    </recommendedName>
</protein>
<accession>A0AAY4AUG5</accession>
<evidence type="ECO:0000313" key="5">
    <source>
        <dbReference type="Proteomes" id="UP000694580"/>
    </source>
</evidence>
<evidence type="ECO:0000259" key="3">
    <source>
        <dbReference type="PROSITE" id="PS51668"/>
    </source>
</evidence>
<proteinExistence type="inferred from homology"/>
<dbReference type="SUPFAM" id="SSF118196">
    <property type="entry name" value="YaeB-like"/>
    <property type="match status" value="1"/>
</dbReference>
<dbReference type="InterPro" id="IPR036413">
    <property type="entry name" value="YaeB-like_sf"/>
</dbReference>
<dbReference type="Gene3D" id="2.40.30.70">
    <property type="entry name" value="YaeB-like"/>
    <property type="match status" value="1"/>
</dbReference>
<evidence type="ECO:0000256" key="1">
    <source>
        <dbReference type="ARBA" id="ARBA00022691"/>
    </source>
</evidence>
<dbReference type="Pfam" id="PF01980">
    <property type="entry name" value="TrmO_N"/>
    <property type="match status" value="1"/>
</dbReference>
<feature type="domain" description="TsaA-like" evidence="3">
    <location>
        <begin position="83"/>
        <end position="229"/>
    </location>
</feature>
<keyword evidence="1" id="KW-0949">S-adenosyl-L-methionine</keyword>
<organism evidence="4 5">
    <name type="scientific">Denticeps clupeoides</name>
    <name type="common">denticle herring</name>
    <dbReference type="NCBI Taxonomy" id="299321"/>
    <lineage>
        <taxon>Eukaryota</taxon>
        <taxon>Metazoa</taxon>
        <taxon>Chordata</taxon>
        <taxon>Craniata</taxon>
        <taxon>Vertebrata</taxon>
        <taxon>Euteleostomi</taxon>
        <taxon>Actinopterygii</taxon>
        <taxon>Neopterygii</taxon>
        <taxon>Teleostei</taxon>
        <taxon>Clupei</taxon>
        <taxon>Clupeiformes</taxon>
        <taxon>Denticipitoidei</taxon>
        <taxon>Denticipitidae</taxon>
        <taxon>Denticeps</taxon>
    </lineage>
</organism>
<name>A0AAY4AUG5_9TELE</name>
<keyword evidence="5" id="KW-1185">Reference proteome</keyword>
<dbReference type="AlphaFoldDB" id="A0AAY4AUG5"/>
<evidence type="ECO:0000256" key="2">
    <source>
        <dbReference type="ARBA" id="ARBA00033753"/>
    </source>
</evidence>
<comment type="similarity">
    <text evidence="2">Belongs to the tRNA methyltransferase O family.</text>
</comment>
<dbReference type="PANTHER" id="PTHR12818:SF0">
    <property type="entry name" value="TRNA (ADENINE(37)-N6)-METHYLTRANSFERASE"/>
    <property type="match status" value="1"/>
</dbReference>
<dbReference type="Ensembl" id="ENSDCDT00010011542.1">
    <property type="protein sequence ID" value="ENSDCDP00010011026.1"/>
    <property type="gene ID" value="ENSDCDG00010004879.1"/>
</dbReference>
<dbReference type="InterPro" id="IPR036414">
    <property type="entry name" value="YaeB_N_sf"/>
</dbReference>
<sequence length="263" mass="29014">MSARCSCGGDTAKKLCHQISVMRKELKNLRQLAVGSTRLHTKHMGSLQALLSGTDQGALQAGACQHTAVDAEHVSLEEGCIQTVPIGFISSCFAVKNGTPRQPTICSVSRATLQIQQSVFNNPDHSLAGLEHYSHVWIIFVFHKNAHLSYKAKVKPPRLNGLRVGVYSTRSPHRPNALGLTLAKLERVVVHGKPRFKFLKDGDEAAAAILAVLSADPRSAYRRARCRDRLFFFTMDTADITCWFGEGFAEVLRVQPHCKELLL</sequence>
<reference evidence="4" key="2">
    <citation type="submission" date="2025-08" db="UniProtKB">
        <authorList>
            <consortium name="Ensembl"/>
        </authorList>
    </citation>
    <scope>IDENTIFICATION</scope>
</reference>
<reference evidence="4 5" key="1">
    <citation type="submission" date="2020-06" db="EMBL/GenBank/DDBJ databases">
        <authorList>
            <consortium name="Wellcome Sanger Institute Data Sharing"/>
        </authorList>
    </citation>
    <scope>NUCLEOTIDE SEQUENCE [LARGE SCALE GENOMIC DNA]</scope>
</reference>